<gene>
    <name evidence="1" type="ordered locus">DMR_07100</name>
</gene>
<dbReference type="Proteomes" id="UP000009071">
    <property type="component" value="Chromosome"/>
</dbReference>
<evidence type="ECO:0000313" key="2">
    <source>
        <dbReference type="Proteomes" id="UP000009071"/>
    </source>
</evidence>
<evidence type="ECO:0000313" key="1">
    <source>
        <dbReference type="EMBL" id="BAH74201.1"/>
    </source>
</evidence>
<dbReference type="EMBL" id="AP010904">
    <property type="protein sequence ID" value="BAH74201.1"/>
    <property type="molecule type" value="Genomic_DNA"/>
</dbReference>
<name>C4XJ37_SOLM1</name>
<dbReference type="AlphaFoldDB" id="C4XJ37"/>
<dbReference type="STRING" id="573370.DMR_07100"/>
<protein>
    <submittedName>
        <fullName evidence="1">Uncharacterized protein</fullName>
    </submittedName>
</protein>
<accession>C4XJ37</accession>
<organism evidence="1 2">
    <name type="scientific">Solidesulfovibrio magneticus (strain ATCC 700980 / DSM 13731 / RS-1)</name>
    <name type="common">Desulfovibrio magneticus</name>
    <dbReference type="NCBI Taxonomy" id="573370"/>
    <lineage>
        <taxon>Bacteria</taxon>
        <taxon>Pseudomonadati</taxon>
        <taxon>Thermodesulfobacteriota</taxon>
        <taxon>Desulfovibrionia</taxon>
        <taxon>Desulfovibrionales</taxon>
        <taxon>Desulfovibrionaceae</taxon>
        <taxon>Solidesulfovibrio</taxon>
    </lineage>
</organism>
<dbReference type="HOGENOM" id="CLU_210873_0_0_7"/>
<proteinExistence type="predicted"/>
<keyword evidence="2" id="KW-1185">Reference proteome</keyword>
<reference evidence="1 2" key="1">
    <citation type="journal article" date="2009" name="Genome Res.">
        <title>Whole genome sequence of Desulfovibrio magneticus strain RS-1 revealed common gene clusters in magnetotactic bacteria.</title>
        <authorList>
            <person name="Nakazawa H."/>
            <person name="Arakaki A."/>
            <person name="Narita-Yamada S."/>
            <person name="Yashiro I."/>
            <person name="Jinno K."/>
            <person name="Aoki N."/>
            <person name="Tsuruyama A."/>
            <person name="Okamura Y."/>
            <person name="Tanikawa S."/>
            <person name="Fujita N."/>
            <person name="Takeyama H."/>
            <person name="Matsunaga T."/>
        </authorList>
    </citation>
    <scope>NUCLEOTIDE SEQUENCE [LARGE SCALE GENOMIC DNA]</scope>
    <source>
        <strain evidence="2">ATCC 700980 / DSM 13731 / RS-1</strain>
    </source>
</reference>
<sequence>MEWIIAAALAGAVLAAAAIFVMKAKHRPGSVHGDFRFDRHKEGELSRRGLLDRTQWH</sequence>
<dbReference type="RefSeq" id="WP_012750276.1">
    <property type="nucleotide sequence ID" value="NC_012796.1"/>
</dbReference>
<dbReference type="KEGG" id="dma:DMR_07100"/>